<gene>
    <name evidence="1" type="ORF">D0Y96_16550</name>
</gene>
<sequence length="402" mass="43039">MPAGSYRLLLILTAVAALFVAGCRKPAPAPSESSAATQPATPQIGGMDVVKLTRPATSNGASPEFTSVTVLPGRGMNVFQITANVPGKGEIPVLASPSLEDAAAKLNGGPDDQNGNASFSFGGAFLVPYPNRIIGKLSADQSTVTTEWHGKTLTLPANWYNSEDPTKDKHAMHGLILASQAEDVQTQNTTDGQTVTSTIHAGDFGGHWLSKTDLSFSIALSGKAVDAMITAKNVGTEDEPIAIGWHPYFAIPSNDRKQARIHVPAEQLAVVNNYGDVFPTGKLIPVKGTKWDFTAQDGKALNDVYLDDNWSKLQRTDGAVNVELSDPASNYGVRVQGLSPEIRTVQVYAPPTKQFAAIEEQFNFADPFGKEWHGMDTGMVTLKPGQSVTWHVRLELFQPNSK</sequence>
<evidence type="ECO:0000313" key="1">
    <source>
        <dbReference type="EMBL" id="RFU15556.1"/>
    </source>
</evidence>
<dbReference type="InterPro" id="IPR014718">
    <property type="entry name" value="GH-type_carb-bd"/>
</dbReference>
<dbReference type="InterPro" id="IPR011013">
    <property type="entry name" value="Gal_mutarotase_sf_dom"/>
</dbReference>
<dbReference type="InterPro" id="IPR008183">
    <property type="entry name" value="Aldose_1/G6P_1-epimerase"/>
</dbReference>
<reference evidence="1 2" key="1">
    <citation type="submission" date="2018-08" db="EMBL/GenBank/DDBJ databases">
        <title>Acidipila sp. 4G-K13, an acidobacterium isolated from forest soil.</title>
        <authorList>
            <person name="Gao Z.-H."/>
            <person name="Qiu L.-H."/>
        </authorList>
    </citation>
    <scope>NUCLEOTIDE SEQUENCE [LARGE SCALE GENOMIC DNA]</scope>
    <source>
        <strain evidence="1 2">4G-K13</strain>
    </source>
</reference>
<dbReference type="EMBL" id="QVQT01000006">
    <property type="protein sequence ID" value="RFU15556.1"/>
    <property type="molecule type" value="Genomic_DNA"/>
</dbReference>
<dbReference type="PROSITE" id="PS51257">
    <property type="entry name" value="PROKAR_LIPOPROTEIN"/>
    <property type="match status" value="1"/>
</dbReference>
<dbReference type="GO" id="GO:0016853">
    <property type="term" value="F:isomerase activity"/>
    <property type="evidence" value="ECO:0007669"/>
    <property type="project" value="InterPro"/>
</dbReference>
<dbReference type="OrthoDB" id="9795355at2"/>
<evidence type="ECO:0000313" key="2">
    <source>
        <dbReference type="Proteomes" id="UP000264702"/>
    </source>
</evidence>
<name>A0A372IKW3_9BACT</name>
<keyword evidence="2" id="KW-1185">Reference proteome</keyword>
<dbReference type="Gene3D" id="2.70.98.10">
    <property type="match status" value="1"/>
</dbReference>
<dbReference type="GO" id="GO:0005975">
    <property type="term" value="P:carbohydrate metabolic process"/>
    <property type="evidence" value="ECO:0007669"/>
    <property type="project" value="InterPro"/>
</dbReference>
<dbReference type="RefSeq" id="WP_117302674.1">
    <property type="nucleotide sequence ID" value="NZ_QVQT02000006.1"/>
</dbReference>
<organism evidence="1 2">
    <name type="scientific">Paracidobacterium acidisoli</name>
    <dbReference type="NCBI Taxonomy" id="2303751"/>
    <lineage>
        <taxon>Bacteria</taxon>
        <taxon>Pseudomonadati</taxon>
        <taxon>Acidobacteriota</taxon>
        <taxon>Terriglobia</taxon>
        <taxon>Terriglobales</taxon>
        <taxon>Acidobacteriaceae</taxon>
        <taxon>Paracidobacterium</taxon>
    </lineage>
</organism>
<dbReference type="AlphaFoldDB" id="A0A372IKW3"/>
<comment type="caution">
    <text evidence="1">The sequence shown here is derived from an EMBL/GenBank/DDBJ whole genome shotgun (WGS) entry which is preliminary data.</text>
</comment>
<protein>
    <submittedName>
        <fullName evidence="1">Aldose 1-epimerase</fullName>
    </submittedName>
</protein>
<dbReference type="SUPFAM" id="SSF74650">
    <property type="entry name" value="Galactose mutarotase-like"/>
    <property type="match status" value="1"/>
</dbReference>
<proteinExistence type="predicted"/>
<accession>A0A372IKW3</accession>
<dbReference type="CDD" id="cd01081">
    <property type="entry name" value="Aldose_epim"/>
    <property type="match status" value="1"/>
</dbReference>
<dbReference type="GO" id="GO:0030246">
    <property type="term" value="F:carbohydrate binding"/>
    <property type="evidence" value="ECO:0007669"/>
    <property type="project" value="InterPro"/>
</dbReference>
<dbReference type="Pfam" id="PF01263">
    <property type="entry name" value="Aldose_epim"/>
    <property type="match status" value="1"/>
</dbReference>
<dbReference type="Proteomes" id="UP000264702">
    <property type="component" value="Unassembled WGS sequence"/>
</dbReference>